<dbReference type="GO" id="GO:0005737">
    <property type="term" value="C:cytoplasm"/>
    <property type="evidence" value="ECO:0007669"/>
    <property type="project" value="TreeGrafter"/>
</dbReference>
<evidence type="ECO:0000256" key="3">
    <source>
        <dbReference type="ARBA" id="ARBA00023315"/>
    </source>
</evidence>
<dbReference type="EMBL" id="LR877163">
    <property type="protein sequence ID" value="CAD2220968.1"/>
    <property type="molecule type" value="Genomic_DNA"/>
</dbReference>
<dbReference type="PANTHER" id="PTHR30098:SF2">
    <property type="entry name" value="LEUCYL_PHENYLALANYL-TRNA--PROTEIN TRANSFERASE"/>
    <property type="match status" value="1"/>
</dbReference>
<dbReference type="OrthoDB" id="2122564at2759"/>
<organism evidence="4 5">
    <name type="scientific">Angomonas deanei</name>
    <dbReference type="NCBI Taxonomy" id="59799"/>
    <lineage>
        <taxon>Eukaryota</taxon>
        <taxon>Discoba</taxon>
        <taxon>Euglenozoa</taxon>
        <taxon>Kinetoplastea</taxon>
        <taxon>Metakinetoplastina</taxon>
        <taxon>Trypanosomatida</taxon>
        <taxon>Trypanosomatidae</taxon>
        <taxon>Strigomonadinae</taxon>
        <taxon>Angomonas</taxon>
    </lineage>
</organism>
<evidence type="ECO:0000313" key="5">
    <source>
        <dbReference type="Proteomes" id="UP000515908"/>
    </source>
</evidence>
<evidence type="ECO:0000256" key="1">
    <source>
        <dbReference type="ARBA" id="ARBA00022490"/>
    </source>
</evidence>
<dbReference type="AlphaFoldDB" id="S9WW44"/>
<keyword evidence="3" id="KW-0012">Acyltransferase</keyword>
<keyword evidence="5" id="KW-1185">Reference proteome</keyword>
<keyword evidence="2" id="KW-0808">Transferase</keyword>
<protein>
    <recommendedName>
        <fullName evidence="6">Leucyl/phenylalanyl-tRNA protein transferase</fullName>
    </recommendedName>
</protein>
<dbReference type="InterPro" id="IPR004616">
    <property type="entry name" value="Leu/Phe-tRNA_Trfase"/>
</dbReference>
<name>S9WW44_9TRYP</name>
<proteinExistence type="predicted"/>
<dbReference type="SUPFAM" id="SSF55729">
    <property type="entry name" value="Acyl-CoA N-acyltransferases (Nat)"/>
    <property type="match status" value="1"/>
</dbReference>
<accession>S9WW44</accession>
<dbReference type="VEuPathDB" id="TriTrypDB:ADEAN_000849300"/>
<dbReference type="GO" id="GO:0008914">
    <property type="term" value="F:leucyl-tRNA--protein transferase activity"/>
    <property type="evidence" value="ECO:0007669"/>
    <property type="project" value="InterPro"/>
</dbReference>
<evidence type="ECO:0000313" key="4">
    <source>
        <dbReference type="EMBL" id="CAD2220968.1"/>
    </source>
</evidence>
<dbReference type="PANTHER" id="PTHR30098">
    <property type="entry name" value="LEUCYL/PHENYLALANYL-TRNA--PROTEIN TRANSFERASE"/>
    <property type="match status" value="1"/>
</dbReference>
<evidence type="ECO:0008006" key="6">
    <source>
        <dbReference type="Google" id="ProtNLM"/>
    </source>
</evidence>
<reference evidence="4 5" key="1">
    <citation type="submission" date="2020-08" db="EMBL/GenBank/DDBJ databases">
        <authorList>
            <person name="Newling K."/>
            <person name="Davey J."/>
            <person name="Forrester S."/>
        </authorList>
    </citation>
    <scope>NUCLEOTIDE SEQUENCE [LARGE SCALE GENOMIC DNA]</scope>
    <source>
        <strain evidence="5">Crithidia deanei Carvalho (ATCC PRA-265)</strain>
    </source>
</reference>
<dbReference type="Gene3D" id="3.40.630.70">
    <property type="entry name" value="Leucyl/phenylalanyl-tRNA-protein transferase, C-terminal domain"/>
    <property type="match status" value="1"/>
</dbReference>
<evidence type="ECO:0000256" key="2">
    <source>
        <dbReference type="ARBA" id="ARBA00022679"/>
    </source>
</evidence>
<dbReference type="InterPro" id="IPR016181">
    <property type="entry name" value="Acyl_CoA_acyltransferase"/>
</dbReference>
<dbReference type="GO" id="GO:0030163">
    <property type="term" value="P:protein catabolic process"/>
    <property type="evidence" value="ECO:0007669"/>
    <property type="project" value="InterPro"/>
</dbReference>
<sequence length="334" mass="37591">MWLKRTTTHFSPKKQPVANIEEEVQHASTASDVRTLVPLSKEGLEYLKQSYPLVKNENDVEQLQNELKGGNEYGFSPLFDPKLVDACCKRGIFPLTLSIGSNYFIFAPKLHVKRSLCIFDETGRSLIGVPDCDIFTPQKMHPSRKLLKECDPKSKKPAFTVFINRKEDVADVLNLIRRQHTENWLCKALRLCIVYMFEHPELFTTKIIITAIRRAKYDGEEAPVGDDMIHEGELIAGEVGYIVGDIYSSATGGYCMSGAGSLQLAVLGAILHQCGCSVWDLGMRLKYKEECLGSVEVSRRKWVNLAKSRATSSINYENLAIYKNGVPVRQVLKQ</sequence>
<gene>
    <name evidence="4" type="ORF">ADEAN_000849300</name>
</gene>
<dbReference type="Proteomes" id="UP000515908">
    <property type="component" value="Chromosome 19"/>
</dbReference>
<keyword evidence="1" id="KW-0963">Cytoplasm</keyword>
<dbReference type="InterPro" id="IPR042203">
    <property type="entry name" value="Leu/Phe-tRNA_Trfase_C"/>
</dbReference>